<dbReference type="RefSeq" id="WP_264511337.1">
    <property type="nucleotide sequence ID" value="NZ_JAPDDR010000002.1"/>
</dbReference>
<evidence type="ECO:0000259" key="1">
    <source>
        <dbReference type="Pfam" id="PF00932"/>
    </source>
</evidence>
<dbReference type="InterPro" id="IPR001322">
    <property type="entry name" value="Lamin_tail_dom"/>
</dbReference>
<protein>
    <submittedName>
        <fullName evidence="3">GDSL-type esterase/lipase family protein</fullName>
    </submittedName>
</protein>
<feature type="domain" description="SGNH hydrolase-type esterase" evidence="2">
    <location>
        <begin position="46"/>
        <end position="241"/>
    </location>
</feature>
<dbReference type="SUPFAM" id="SSF52266">
    <property type="entry name" value="SGNH hydrolase"/>
    <property type="match status" value="1"/>
</dbReference>
<comment type="caution">
    <text evidence="3">The sequence shown here is derived from an EMBL/GenBank/DDBJ whole genome shotgun (WGS) entry which is preliminary data.</text>
</comment>
<dbReference type="Pfam" id="PF13472">
    <property type="entry name" value="Lipase_GDSL_2"/>
    <property type="match status" value="1"/>
</dbReference>
<dbReference type="SUPFAM" id="SSF49899">
    <property type="entry name" value="Concanavalin A-like lectins/glucanases"/>
    <property type="match status" value="1"/>
</dbReference>
<dbReference type="Proteomes" id="UP001165653">
    <property type="component" value="Unassembled WGS sequence"/>
</dbReference>
<accession>A0ABT3FZD0</accession>
<evidence type="ECO:0000313" key="4">
    <source>
        <dbReference type="Proteomes" id="UP001165653"/>
    </source>
</evidence>
<dbReference type="Gene3D" id="3.40.50.1110">
    <property type="entry name" value="SGNH hydrolase"/>
    <property type="match status" value="1"/>
</dbReference>
<dbReference type="Gene3D" id="2.60.120.260">
    <property type="entry name" value="Galactose-binding domain-like"/>
    <property type="match status" value="1"/>
</dbReference>
<dbReference type="InterPro" id="IPR036415">
    <property type="entry name" value="Lamin_tail_dom_sf"/>
</dbReference>
<dbReference type="InterPro" id="IPR013320">
    <property type="entry name" value="ConA-like_dom_sf"/>
</dbReference>
<reference evidence="3" key="1">
    <citation type="submission" date="2022-10" db="EMBL/GenBank/DDBJ databases">
        <title>Luteolibacter sp. GHJ8, whole genome shotgun sequencing project.</title>
        <authorList>
            <person name="Zhao G."/>
            <person name="Shen L."/>
        </authorList>
    </citation>
    <scope>NUCLEOTIDE SEQUENCE</scope>
    <source>
        <strain evidence="3">GHJ8</strain>
    </source>
</reference>
<keyword evidence="4" id="KW-1185">Reference proteome</keyword>
<gene>
    <name evidence="3" type="ORF">OJ996_03800</name>
</gene>
<feature type="domain" description="LTD" evidence="1">
    <location>
        <begin position="263"/>
        <end position="371"/>
    </location>
</feature>
<dbReference type="InterPro" id="IPR013830">
    <property type="entry name" value="SGNH_hydro"/>
</dbReference>
<name>A0ABT3FZD0_9BACT</name>
<evidence type="ECO:0000259" key="2">
    <source>
        <dbReference type="Pfam" id="PF13472"/>
    </source>
</evidence>
<dbReference type="SUPFAM" id="SSF74853">
    <property type="entry name" value="Lamin A/C globular tail domain"/>
    <property type="match status" value="1"/>
</dbReference>
<dbReference type="Pfam" id="PF00932">
    <property type="entry name" value="LTD"/>
    <property type="match status" value="1"/>
</dbReference>
<proteinExistence type="predicted"/>
<sequence length="1030" mass="111117">MAPVLFPKKHSRFDLSAVPILTSLLGAVAMGGPVVWNDASHTKVACTGASITWGYWDDLIMQGKSYPDQLQQLLGQGYTVRNYGVSSMTAGRYPNYEHRAYYHTGEQVGCVQWRPNIVIAGLGVNDCNALWADPVRYEQGYRELAAAWRSPGQNPDIWIWNRFTPDFRGPVGVAGFPGNVFGPKYVFNTDDNGMAAKRGAVQNRVDSFAPDLGAGTIDVYSQLAIHPEWSGDGLHVTGDGLRRLSELVYVKAWEDLAKSRTPVLAEVCPTPGSDSPRDETNSNYPWVEIYNPYPQGVCLDGLAIDKGAGTPQFVFAQSTVLFPGERRVIFLSGKNLTQPTKPIHANFSVTGSEGQIRLLSRTGTVVDTMGWRNWYVQGSLGRADGSEIRAVGISSPHRRLVTSTPHPNWFLPGFDDSSWTTGTGGTGFEFPVRPEGQFGMRWECNGLNSGYWQVLNGAGAWTSGGGAIEADGQGPSLSLKGGHWIEGVDSSWTVEARIKLRSPAEGTNDGFMIRAGTQNVGGGYGILWIEPGRVLFGNIKSIANTLSTAANDDDYHVFRVAYHAPTRRFFVWRDGVQITCQEGGQKKDTSRFNWLTLGALTGTQNMAASLDYVSVDRNGAFAPAGPASHVPVGNESQQALTNDSIAPHANGSASTLVRIPFQNNVTGIAAIKLGVQFDDGFRAWINGAPVASCNAPSSGLTATQARDDARGIDTVTLDLSEYIPILQQGTNVLALQALDSNVSDGRCFIRGTLDIRQIAETSGRYYSPVTAGQTNGAGAVLPAQGWLLQPDSPPTGSLPLTLRDDTDGDGNSNLLEHMQGTNPSVYDSAGLTVGPATVNFKWRNNPEVGWRLMECVDGVNWRPARTQGAPTSTPSGTSGMLDVSQPVLTTVGITFRLAAVEQPSLENWRLQYFTATEINAGTLVNPAADPDQDGLPNFLEFAIASNPRSGEKDFYGTVNPGGMIGVPDIGTGRGTLWFLERSGNLQNWQGVANPILNCKIDPRSGRYLILATAPGLQSKEYIRARFLPSN</sequence>
<evidence type="ECO:0000313" key="3">
    <source>
        <dbReference type="EMBL" id="MCW1912684.1"/>
    </source>
</evidence>
<dbReference type="EMBL" id="JAPDDR010000002">
    <property type="protein sequence ID" value="MCW1912684.1"/>
    <property type="molecule type" value="Genomic_DNA"/>
</dbReference>
<organism evidence="3 4">
    <name type="scientific">Luteolibacter rhizosphaerae</name>
    <dbReference type="NCBI Taxonomy" id="2989719"/>
    <lineage>
        <taxon>Bacteria</taxon>
        <taxon>Pseudomonadati</taxon>
        <taxon>Verrucomicrobiota</taxon>
        <taxon>Verrucomicrobiia</taxon>
        <taxon>Verrucomicrobiales</taxon>
        <taxon>Verrucomicrobiaceae</taxon>
        <taxon>Luteolibacter</taxon>
    </lineage>
</organism>
<dbReference type="InterPro" id="IPR036514">
    <property type="entry name" value="SGNH_hydro_sf"/>
</dbReference>